<proteinExistence type="predicted"/>
<dbReference type="NCBIfam" id="TIGR03891">
    <property type="entry name" value="thiopep_ocin"/>
    <property type="match status" value="1"/>
</dbReference>
<dbReference type="Pfam" id="PF14028">
    <property type="entry name" value="Lant_dehydr_C"/>
    <property type="match status" value="1"/>
</dbReference>
<feature type="compositionally biased region" description="Basic and acidic residues" evidence="1">
    <location>
        <begin position="277"/>
        <end position="290"/>
    </location>
</feature>
<feature type="region of interest" description="Disordered" evidence="1">
    <location>
        <begin position="261"/>
        <end position="290"/>
    </location>
</feature>
<evidence type="ECO:0000256" key="1">
    <source>
        <dbReference type="SAM" id="MobiDB-lite"/>
    </source>
</evidence>
<keyword evidence="3" id="KW-0808">Transferase</keyword>
<name>A0A4R4NJY6_9ACTN</name>
<dbReference type="GO" id="GO:0032259">
    <property type="term" value="P:methylation"/>
    <property type="evidence" value="ECO:0007669"/>
    <property type="project" value="UniProtKB-KW"/>
</dbReference>
<feature type="domain" description="Thiopeptide-type bacteriocin biosynthesis" evidence="2">
    <location>
        <begin position="17"/>
        <end position="256"/>
    </location>
</feature>
<keyword evidence="3" id="KW-0489">Methyltransferase</keyword>
<keyword evidence="4" id="KW-1185">Reference proteome</keyword>
<dbReference type="Proteomes" id="UP000295157">
    <property type="component" value="Unassembled WGS sequence"/>
</dbReference>
<dbReference type="GO" id="GO:0008168">
    <property type="term" value="F:methyltransferase activity"/>
    <property type="evidence" value="ECO:0007669"/>
    <property type="project" value="UniProtKB-KW"/>
</dbReference>
<organism evidence="3 4">
    <name type="scientific">Nonomuraea longispora</name>
    <dbReference type="NCBI Taxonomy" id="1848320"/>
    <lineage>
        <taxon>Bacteria</taxon>
        <taxon>Bacillati</taxon>
        <taxon>Actinomycetota</taxon>
        <taxon>Actinomycetes</taxon>
        <taxon>Streptosporangiales</taxon>
        <taxon>Streptosporangiaceae</taxon>
        <taxon>Nonomuraea</taxon>
    </lineage>
</organism>
<protein>
    <submittedName>
        <fullName evidence="3">Methyltransferase</fullName>
    </submittedName>
</protein>
<evidence type="ECO:0000313" key="4">
    <source>
        <dbReference type="Proteomes" id="UP000295157"/>
    </source>
</evidence>
<feature type="compositionally biased region" description="Polar residues" evidence="1">
    <location>
        <begin position="264"/>
        <end position="273"/>
    </location>
</feature>
<reference evidence="3 4" key="1">
    <citation type="submission" date="2019-02" db="EMBL/GenBank/DDBJ databases">
        <title>Draft genome sequences of novel Actinobacteria.</title>
        <authorList>
            <person name="Sahin N."/>
            <person name="Ay H."/>
            <person name="Saygin H."/>
        </authorList>
    </citation>
    <scope>NUCLEOTIDE SEQUENCE [LARGE SCALE GENOMIC DNA]</scope>
    <source>
        <strain evidence="3 4">KC201</strain>
    </source>
</reference>
<comment type="caution">
    <text evidence="3">The sequence shown here is derived from an EMBL/GenBank/DDBJ whole genome shotgun (WGS) entry which is preliminary data.</text>
</comment>
<evidence type="ECO:0000259" key="2">
    <source>
        <dbReference type="Pfam" id="PF14028"/>
    </source>
</evidence>
<dbReference type="InterPro" id="IPR023809">
    <property type="entry name" value="Thiopep_bacteriocin_synth_dom"/>
</dbReference>
<sequence length="290" mass="32535">MNQQYQQINVAFPSWTDAETVAVAHIAPLFEEARAREWIDWWWFIRKSPCWPIRYLLTDSGTEARNHVLGRLAQLVSIGRILSATPVVYEPELHAFGGTEAMDSAHQLFHHDSRHLLAHLATIGHRPEGNHRRELAILLCTALIRAAGQDWYEQGDIWARVAAHREPALPRLDQLDKVRRLMSVDLSTLCRPGAALAEHAEWAHAFTTNGRQLAELAHNGQLDRGLRAVLAHHIIFTWNRHGLPHTTQAALASTATTAVFGHDPQQQPSSAEASTHLPDKHHSERPTPGP</sequence>
<dbReference type="AlphaFoldDB" id="A0A4R4NJY6"/>
<dbReference type="RefSeq" id="WP_132332393.1">
    <property type="nucleotide sequence ID" value="NZ_SMJZ01000032.1"/>
</dbReference>
<dbReference type="EMBL" id="SMJZ01000032">
    <property type="protein sequence ID" value="TDC08063.1"/>
    <property type="molecule type" value="Genomic_DNA"/>
</dbReference>
<accession>A0A4R4NJY6</accession>
<gene>
    <name evidence="3" type="ORF">E1267_11355</name>
</gene>
<dbReference type="OrthoDB" id="4678170at2"/>
<evidence type="ECO:0000313" key="3">
    <source>
        <dbReference type="EMBL" id="TDC08063.1"/>
    </source>
</evidence>